<comment type="caution">
    <text evidence="1">The sequence shown here is derived from an EMBL/GenBank/DDBJ whole genome shotgun (WGS) entry which is preliminary data.</text>
</comment>
<sequence length="160" mass="18315">MCEDAIQNDQNDVESVDERVALANLIANLKLDVDENKKIQKQLKKVNTTLAQELKECKTILAKTSKSLGESISVRDSFLVALQTKQAEFEKYKAFNDRTVDYDKLKRNLNETLGQLALKYIEIKEGLKTKAYEISVVKHKHDELMKQSLLTKSHYEGLVK</sequence>
<organism evidence="1">
    <name type="scientific">Tanacetum cinerariifolium</name>
    <name type="common">Dalmatian daisy</name>
    <name type="synonym">Chrysanthemum cinerariifolium</name>
    <dbReference type="NCBI Taxonomy" id="118510"/>
    <lineage>
        <taxon>Eukaryota</taxon>
        <taxon>Viridiplantae</taxon>
        <taxon>Streptophyta</taxon>
        <taxon>Embryophyta</taxon>
        <taxon>Tracheophyta</taxon>
        <taxon>Spermatophyta</taxon>
        <taxon>Magnoliopsida</taxon>
        <taxon>eudicotyledons</taxon>
        <taxon>Gunneridae</taxon>
        <taxon>Pentapetalae</taxon>
        <taxon>asterids</taxon>
        <taxon>campanulids</taxon>
        <taxon>Asterales</taxon>
        <taxon>Asteraceae</taxon>
        <taxon>Asteroideae</taxon>
        <taxon>Anthemideae</taxon>
        <taxon>Anthemidinae</taxon>
        <taxon>Tanacetum</taxon>
    </lineage>
</organism>
<protein>
    <submittedName>
        <fullName evidence="1">Uncharacterized protein</fullName>
    </submittedName>
</protein>
<dbReference type="AlphaFoldDB" id="A0A699IX47"/>
<accession>A0A699IX47</accession>
<dbReference type="EMBL" id="BKCJ010343728">
    <property type="protein sequence ID" value="GEZ93108.1"/>
    <property type="molecule type" value="Genomic_DNA"/>
</dbReference>
<evidence type="ECO:0000313" key="1">
    <source>
        <dbReference type="EMBL" id="GEZ93108.1"/>
    </source>
</evidence>
<gene>
    <name evidence="1" type="ORF">Tci_565081</name>
</gene>
<name>A0A699IX47_TANCI</name>
<reference evidence="1" key="1">
    <citation type="journal article" date="2019" name="Sci. Rep.">
        <title>Draft genome of Tanacetum cinerariifolium, the natural source of mosquito coil.</title>
        <authorList>
            <person name="Yamashiro T."/>
            <person name="Shiraishi A."/>
            <person name="Satake H."/>
            <person name="Nakayama K."/>
        </authorList>
    </citation>
    <scope>NUCLEOTIDE SEQUENCE</scope>
</reference>
<proteinExistence type="predicted"/>